<name>A0ABW5ANJ5_9BRAD</name>
<gene>
    <name evidence="1" type="ORF">ACFSOX_20280</name>
</gene>
<organism evidence="1 2">
    <name type="scientific">Rhodoplanes azumiensis</name>
    <dbReference type="NCBI Taxonomy" id="1897628"/>
    <lineage>
        <taxon>Bacteria</taxon>
        <taxon>Pseudomonadati</taxon>
        <taxon>Pseudomonadota</taxon>
        <taxon>Alphaproteobacteria</taxon>
        <taxon>Hyphomicrobiales</taxon>
        <taxon>Nitrobacteraceae</taxon>
        <taxon>Rhodoplanes</taxon>
    </lineage>
</organism>
<evidence type="ECO:0000313" key="1">
    <source>
        <dbReference type="EMBL" id="MFD2184499.1"/>
    </source>
</evidence>
<comment type="caution">
    <text evidence="1">The sequence shown here is derived from an EMBL/GenBank/DDBJ whole genome shotgun (WGS) entry which is preliminary data.</text>
</comment>
<keyword evidence="2" id="KW-1185">Reference proteome</keyword>
<dbReference type="RefSeq" id="WP_378479642.1">
    <property type="nucleotide sequence ID" value="NZ_JBHUIW010000029.1"/>
</dbReference>
<sequence>MTLDAANDPKTSQLLDVVALLTDRPDLRLARGQVGTIVEELDVDTALVEFSDDQGRAYAVEPCAKAELLVLHYVPEQA</sequence>
<protein>
    <submittedName>
        <fullName evidence="1">DUF4926 domain-containing protein</fullName>
    </submittedName>
</protein>
<dbReference type="InterPro" id="IPR032568">
    <property type="entry name" value="DUF4926"/>
</dbReference>
<proteinExistence type="predicted"/>
<reference evidence="2" key="1">
    <citation type="journal article" date="2019" name="Int. J. Syst. Evol. Microbiol.">
        <title>The Global Catalogue of Microorganisms (GCM) 10K type strain sequencing project: providing services to taxonomists for standard genome sequencing and annotation.</title>
        <authorList>
            <consortium name="The Broad Institute Genomics Platform"/>
            <consortium name="The Broad Institute Genome Sequencing Center for Infectious Disease"/>
            <person name="Wu L."/>
            <person name="Ma J."/>
        </authorList>
    </citation>
    <scope>NUCLEOTIDE SEQUENCE [LARGE SCALE GENOMIC DNA]</scope>
    <source>
        <strain evidence="2">CGMCC 1.6774</strain>
    </source>
</reference>
<accession>A0ABW5ANJ5</accession>
<evidence type="ECO:0000313" key="2">
    <source>
        <dbReference type="Proteomes" id="UP001597314"/>
    </source>
</evidence>
<dbReference type="Pfam" id="PF16277">
    <property type="entry name" value="DUF4926"/>
    <property type="match status" value="1"/>
</dbReference>
<dbReference type="Proteomes" id="UP001597314">
    <property type="component" value="Unassembled WGS sequence"/>
</dbReference>
<dbReference type="EMBL" id="JBHUIW010000029">
    <property type="protein sequence ID" value="MFD2184499.1"/>
    <property type="molecule type" value="Genomic_DNA"/>
</dbReference>